<dbReference type="InterPro" id="IPR050411">
    <property type="entry name" value="AlphaKG_dependent_hydroxylases"/>
</dbReference>
<keyword evidence="5" id="KW-0223">Dioxygenase</keyword>
<dbReference type="PANTHER" id="PTHR10696">
    <property type="entry name" value="GAMMA-BUTYROBETAINE HYDROXYLASE-RELATED"/>
    <property type="match status" value="1"/>
</dbReference>
<evidence type="ECO:0000259" key="8">
    <source>
        <dbReference type="Pfam" id="PF02668"/>
    </source>
</evidence>
<dbReference type="SUPFAM" id="SSF51197">
    <property type="entry name" value="Clavaminate synthase-like"/>
    <property type="match status" value="1"/>
</dbReference>
<dbReference type="InterPro" id="IPR038492">
    <property type="entry name" value="GBBH-like_N_sf"/>
</dbReference>
<evidence type="ECO:0000256" key="5">
    <source>
        <dbReference type="ARBA" id="ARBA00022964"/>
    </source>
</evidence>
<evidence type="ECO:0000256" key="6">
    <source>
        <dbReference type="ARBA" id="ARBA00023002"/>
    </source>
</evidence>
<keyword evidence="4" id="KW-0479">Metal-binding</keyword>
<comment type="similarity">
    <text evidence="3">Belongs to the gamma-BBH/TMLD family.</text>
</comment>
<dbReference type="Pfam" id="PF02668">
    <property type="entry name" value="TauD"/>
    <property type="match status" value="1"/>
</dbReference>
<gene>
    <name evidence="9" type="ORF">GCM10007924_19630</name>
</gene>
<protein>
    <submittedName>
        <fullName evidence="9">Gamma-butyrobetaine hydroxylase</fullName>
    </submittedName>
</protein>
<comment type="cofactor">
    <cofactor evidence="1">
        <name>Fe(2+)</name>
        <dbReference type="ChEBI" id="CHEBI:29033"/>
    </cofactor>
</comment>
<dbReference type="InterPro" id="IPR012775">
    <property type="entry name" value="GBBH-like"/>
</dbReference>
<evidence type="ECO:0000256" key="1">
    <source>
        <dbReference type="ARBA" id="ARBA00001954"/>
    </source>
</evidence>
<organism evidence="9 10">
    <name type="scientific">Sneathiella chinensis</name>
    <dbReference type="NCBI Taxonomy" id="349750"/>
    <lineage>
        <taxon>Bacteria</taxon>
        <taxon>Pseudomonadati</taxon>
        <taxon>Pseudomonadota</taxon>
        <taxon>Alphaproteobacteria</taxon>
        <taxon>Sneathiellales</taxon>
        <taxon>Sneathiellaceae</taxon>
        <taxon>Sneathiella</taxon>
    </lineage>
</organism>
<comment type="caution">
    <text evidence="9">The sequence shown here is derived from an EMBL/GenBank/DDBJ whole genome shotgun (WGS) entry which is preliminary data.</text>
</comment>
<evidence type="ECO:0000256" key="3">
    <source>
        <dbReference type="ARBA" id="ARBA00008654"/>
    </source>
</evidence>
<dbReference type="InterPro" id="IPR042098">
    <property type="entry name" value="TauD-like_sf"/>
</dbReference>
<keyword evidence="7" id="KW-0408">Iron</keyword>
<dbReference type="EMBL" id="BSNF01000006">
    <property type="protein sequence ID" value="GLQ06742.1"/>
    <property type="molecule type" value="Genomic_DNA"/>
</dbReference>
<evidence type="ECO:0000313" key="9">
    <source>
        <dbReference type="EMBL" id="GLQ06742.1"/>
    </source>
</evidence>
<evidence type="ECO:0000256" key="2">
    <source>
        <dbReference type="ARBA" id="ARBA00001961"/>
    </source>
</evidence>
<dbReference type="PANTHER" id="PTHR10696:SF51">
    <property type="entry name" value="TRIMETHYLLYSINE DIOXYGENASE, MITOCHONDRIAL"/>
    <property type="match status" value="1"/>
</dbReference>
<evidence type="ECO:0000313" key="10">
    <source>
        <dbReference type="Proteomes" id="UP001161409"/>
    </source>
</evidence>
<dbReference type="RefSeq" id="WP_169560880.1">
    <property type="nucleotide sequence ID" value="NZ_BSNF01000006.1"/>
</dbReference>
<feature type="domain" description="TauD/TfdA-like" evidence="8">
    <location>
        <begin position="124"/>
        <end position="360"/>
    </location>
</feature>
<evidence type="ECO:0000256" key="4">
    <source>
        <dbReference type="ARBA" id="ARBA00022723"/>
    </source>
</evidence>
<reference evidence="9" key="1">
    <citation type="journal article" date="2014" name="Int. J. Syst. Evol. Microbiol.">
        <title>Complete genome of a new Firmicutes species belonging to the dominant human colonic microbiota ('Ruminococcus bicirculans') reveals two chromosomes and a selective capacity to utilize plant glucans.</title>
        <authorList>
            <consortium name="NISC Comparative Sequencing Program"/>
            <person name="Wegmann U."/>
            <person name="Louis P."/>
            <person name="Goesmann A."/>
            <person name="Henrissat B."/>
            <person name="Duncan S.H."/>
            <person name="Flint H.J."/>
        </authorList>
    </citation>
    <scope>NUCLEOTIDE SEQUENCE</scope>
    <source>
        <strain evidence="9">NBRC 103408</strain>
    </source>
</reference>
<dbReference type="InterPro" id="IPR003819">
    <property type="entry name" value="TauD/TfdA-like"/>
</dbReference>
<keyword evidence="6" id="KW-0560">Oxidoreductase</keyword>
<name>A0ABQ5U3T6_9PROT</name>
<dbReference type="Gene3D" id="3.60.130.10">
    <property type="entry name" value="Clavaminate synthase-like"/>
    <property type="match status" value="1"/>
</dbReference>
<dbReference type="NCBIfam" id="TIGR02409">
    <property type="entry name" value="carnitine_bodg"/>
    <property type="match status" value="1"/>
</dbReference>
<proteinExistence type="inferred from homology"/>
<dbReference type="CDD" id="cd00250">
    <property type="entry name" value="CAS_like"/>
    <property type="match status" value="1"/>
</dbReference>
<keyword evidence="10" id="KW-1185">Reference proteome</keyword>
<dbReference type="Proteomes" id="UP001161409">
    <property type="component" value="Unassembled WGS sequence"/>
</dbReference>
<reference evidence="9" key="2">
    <citation type="submission" date="2023-01" db="EMBL/GenBank/DDBJ databases">
        <title>Draft genome sequence of Sneathiella chinensis strain NBRC 103408.</title>
        <authorList>
            <person name="Sun Q."/>
            <person name="Mori K."/>
        </authorList>
    </citation>
    <scope>NUCLEOTIDE SEQUENCE</scope>
    <source>
        <strain evidence="9">NBRC 103408</strain>
    </source>
</reference>
<comment type="cofactor">
    <cofactor evidence="2">
        <name>L-ascorbate</name>
        <dbReference type="ChEBI" id="CHEBI:38290"/>
    </cofactor>
</comment>
<dbReference type="Gene3D" id="3.30.2020.30">
    <property type="match status" value="1"/>
</dbReference>
<accession>A0ABQ5U3T6</accession>
<sequence>MTYAAEIIHAGTAIALRAQGGQTARFHAIWLRDNAPEPETIDPANGQRLVTLGDIPKETIIGQAEISGDQLVVTFQPEDKTVSFPISWLNRHRYDLVQGQRRDFLPEGAKTWDQGFAGDLVVSDYTALCNDRAALGDWLAAVRRFGIAKVTGCPVRSGALMELVDLFGFVRETNYGKWFEVRTEVNPSNLAFTGLGLQGHTDNPYRDPVPTLQVLYCLENTVEGGDSVVIDGFRVAERLKEESPEFFHVLTRYPARFKYAGSTKVCLQARRPMIEGTPDGTLQAIRFNNRSCAPLVDIPFEEMGLYYEAYRRFSELVDDPAMAVSFKLEPGECFIVDNTRVLHARNSYSSTGSRWFQGCYADKDGLLSTLTVIEAEQAAGEAGEGMKLAAAGGRS</sequence>
<evidence type="ECO:0000256" key="7">
    <source>
        <dbReference type="ARBA" id="ARBA00023004"/>
    </source>
</evidence>